<dbReference type="AlphaFoldDB" id="A0A1G6A9E8"/>
<dbReference type="SUPFAM" id="SSF109604">
    <property type="entry name" value="HD-domain/PDEase-like"/>
    <property type="match status" value="1"/>
</dbReference>
<proteinExistence type="predicted"/>
<dbReference type="RefSeq" id="WP_161946144.1">
    <property type="nucleotide sequence ID" value="NZ_FMXO01000001.1"/>
</dbReference>
<dbReference type="InterPro" id="IPR006675">
    <property type="entry name" value="HDIG_dom"/>
</dbReference>
<sequence>MNPSQIEISINPLEDERLGATPGWTPTVAECRKMWELWDMPEHIQSHSLTVTRVSQCIAELMKKTLLPDLDVQVVTAAAMLHDLAKFYTILHGGSHSQIGAAWVQEQTRNPVLTRAVLHHVHWPFAMNLRSYPVSLIVCYSDKRVMHTEIVTLEERFADLQTRYGMNATAIKHIQESLEQGQSIERLLSAEMKVEFNAYSFDCRRMV</sequence>
<gene>
    <name evidence="2" type="ORF">SAMN05660653_00228</name>
</gene>
<name>A0A1G6A9E8_9BACT</name>
<protein>
    <submittedName>
        <fullName evidence="2">HDIG domain-containing protein</fullName>
    </submittedName>
</protein>
<dbReference type="CDD" id="cd00077">
    <property type="entry name" value="HDc"/>
    <property type="match status" value="1"/>
</dbReference>
<dbReference type="Proteomes" id="UP000198771">
    <property type="component" value="Unassembled WGS sequence"/>
</dbReference>
<dbReference type="STRING" id="617002.SAMN05660653_00228"/>
<keyword evidence="3" id="KW-1185">Reference proteome</keyword>
<dbReference type="InterPro" id="IPR003607">
    <property type="entry name" value="HD/PDEase_dom"/>
</dbReference>
<evidence type="ECO:0000313" key="3">
    <source>
        <dbReference type="Proteomes" id="UP000198771"/>
    </source>
</evidence>
<evidence type="ECO:0000259" key="1">
    <source>
        <dbReference type="Pfam" id="PF01966"/>
    </source>
</evidence>
<dbReference type="Gene3D" id="1.10.3210.10">
    <property type="entry name" value="Hypothetical protein af1432"/>
    <property type="match status" value="1"/>
</dbReference>
<dbReference type="EMBL" id="FMXO01000001">
    <property type="protein sequence ID" value="SDB04663.1"/>
    <property type="molecule type" value="Genomic_DNA"/>
</dbReference>
<dbReference type="NCBIfam" id="TIGR00277">
    <property type="entry name" value="HDIG"/>
    <property type="match status" value="1"/>
</dbReference>
<accession>A0A1G6A9E8</accession>
<feature type="domain" description="HD" evidence="1">
    <location>
        <begin position="46"/>
        <end position="125"/>
    </location>
</feature>
<evidence type="ECO:0000313" key="2">
    <source>
        <dbReference type="EMBL" id="SDB04663.1"/>
    </source>
</evidence>
<dbReference type="OrthoDB" id="5431498at2"/>
<dbReference type="Pfam" id="PF01966">
    <property type="entry name" value="HD"/>
    <property type="match status" value="1"/>
</dbReference>
<organism evidence="2 3">
    <name type="scientific">Desulfonatronum thiosulfatophilum</name>
    <dbReference type="NCBI Taxonomy" id="617002"/>
    <lineage>
        <taxon>Bacteria</taxon>
        <taxon>Pseudomonadati</taxon>
        <taxon>Thermodesulfobacteriota</taxon>
        <taxon>Desulfovibrionia</taxon>
        <taxon>Desulfovibrionales</taxon>
        <taxon>Desulfonatronaceae</taxon>
        <taxon>Desulfonatronum</taxon>
    </lineage>
</organism>
<reference evidence="2 3" key="1">
    <citation type="submission" date="2016-10" db="EMBL/GenBank/DDBJ databases">
        <authorList>
            <person name="de Groot N.N."/>
        </authorList>
    </citation>
    <scope>NUCLEOTIDE SEQUENCE [LARGE SCALE GENOMIC DNA]</scope>
    <source>
        <strain evidence="2 3">ASO4-2</strain>
    </source>
</reference>
<dbReference type="InterPro" id="IPR006674">
    <property type="entry name" value="HD_domain"/>
</dbReference>